<dbReference type="PANTHER" id="PTHR48081:SF3">
    <property type="entry name" value="ALPHA_BETA HYDROLASE FOLD-3 DOMAIN-CONTAINING PROTEIN"/>
    <property type="match status" value="1"/>
</dbReference>
<comment type="caution">
    <text evidence="3">The sequence shown here is derived from an EMBL/GenBank/DDBJ whole genome shotgun (WGS) entry which is preliminary data.</text>
</comment>
<name>A0AAW9JTM3_CARML</name>
<dbReference type="InterPro" id="IPR029058">
    <property type="entry name" value="AB_hydrolase_fold"/>
</dbReference>
<dbReference type="RefSeq" id="WP_317912126.1">
    <property type="nucleotide sequence ID" value="NZ_JAVBVO010000003.1"/>
</dbReference>
<dbReference type="SUPFAM" id="SSF53474">
    <property type="entry name" value="alpha/beta-Hydrolases"/>
    <property type="match status" value="1"/>
</dbReference>
<gene>
    <name evidence="3" type="ORF">RAK27_04710</name>
</gene>
<keyword evidence="1 3" id="KW-0378">Hydrolase</keyword>
<dbReference type="Pfam" id="PF07859">
    <property type="entry name" value="Abhydrolase_3"/>
    <property type="match status" value="1"/>
</dbReference>
<dbReference type="AlphaFoldDB" id="A0AAW9JTM3"/>
<evidence type="ECO:0000259" key="2">
    <source>
        <dbReference type="Pfam" id="PF07859"/>
    </source>
</evidence>
<reference evidence="3" key="1">
    <citation type="submission" date="2023-08" db="EMBL/GenBank/DDBJ databases">
        <title>Genomic characterization of piscicolin 126 produced by Carnobacterium maltaromaticum CM22 strain isolated from salmon (Salmo salar).</title>
        <authorList>
            <person name="Gonzalez-Gragera E."/>
            <person name="Garcia-Lopez J.D."/>
            <person name="Teso-Perez C."/>
            <person name="Gimenez-Hernandez I."/>
            <person name="Peralta-Sanchez J.M."/>
            <person name="Valdivia E."/>
            <person name="Montalban-Lopez M."/>
            <person name="Martin-Platero A.M."/>
            <person name="Banos A."/>
            <person name="Martinez-Bueno M."/>
        </authorList>
    </citation>
    <scope>NUCLEOTIDE SEQUENCE</scope>
    <source>
        <strain evidence="3">CM22</strain>
    </source>
</reference>
<evidence type="ECO:0000313" key="3">
    <source>
        <dbReference type="EMBL" id="MDZ5757954.1"/>
    </source>
</evidence>
<organism evidence="3 4">
    <name type="scientific">Carnobacterium maltaromaticum</name>
    <name type="common">Carnobacterium piscicola</name>
    <dbReference type="NCBI Taxonomy" id="2751"/>
    <lineage>
        <taxon>Bacteria</taxon>
        <taxon>Bacillati</taxon>
        <taxon>Bacillota</taxon>
        <taxon>Bacilli</taxon>
        <taxon>Lactobacillales</taxon>
        <taxon>Carnobacteriaceae</taxon>
        <taxon>Carnobacterium</taxon>
    </lineage>
</organism>
<dbReference type="GO" id="GO:0016787">
    <property type="term" value="F:hydrolase activity"/>
    <property type="evidence" value="ECO:0007669"/>
    <property type="project" value="UniProtKB-KW"/>
</dbReference>
<proteinExistence type="predicted"/>
<protein>
    <submittedName>
        <fullName evidence="3">Alpha/beta hydrolase</fullName>
    </submittedName>
</protein>
<dbReference type="Gene3D" id="3.40.50.1820">
    <property type="entry name" value="alpha/beta hydrolase"/>
    <property type="match status" value="1"/>
</dbReference>
<feature type="domain" description="Alpha/beta hydrolase fold-3" evidence="2">
    <location>
        <begin position="33"/>
        <end position="260"/>
    </location>
</feature>
<dbReference type="Proteomes" id="UP001290462">
    <property type="component" value="Unassembled WGS sequence"/>
</dbReference>
<dbReference type="InterPro" id="IPR013094">
    <property type="entry name" value="AB_hydrolase_3"/>
</dbReference>
<evidence type="ECO:0000313" key="4">
    <source>
        <dbReference type="Proteomes" id="UP001290462"/>
    </source>
</evidence>
<dbReference type="PANTHER" id="PTHR48081">
    <property type="entry name" value="AB HYDROLASE SUPERFAMILY PROTEIN C4A8.06C"/>
    <property type="match status" value="1"/>
</dbReference>
<evidence type="ECO:0000256" key="1">
    <source>
        <dbReference type="ARBA" id="ARBA00022801"/>
    </source>
</evidence>
<dbReference type="EMBL" id="JAVBVO010000003">
    <property type="protein sequence ID" value="MDZ5757954.1"/>
    <property type="molecule type" value="Genomic_DNA"/>
</dbReference>
<sequence>MLLYKDFIFHTTEKYQLEASLYQPTGTPLNQTIIYLHGGGLIWGSRFDLPEEYIQLFLSAGYHFLTLDYPLAPEVELPEIEAAIQTGINWFLNQANQSLELKSNEFILFGRSAGAYLGFLYQKNALAVQPKKFISFYGYHSINEAFYLRPSSFYLRYPKISEETKKALIQTKPLVSGPLETRYAIYIYARQTGRWIDLILQHQQNYSNYSLTNEELKMLPPTFIAQSTADQDVPYSIGAYLNQHILNKEFITIEGLAHDFDKDPNIKEAQMTYQKLIEWLSKD</sequence>
<accession>A0AAW9JTM3</accession>
<dbReference type="InterPro" id="IPR050300">
    <property type="entry name" value="GDXG_lipolytic_enzyme"/>
</dbReference>